<comment type="subcellular location">
    <subcellularLocation>
        <location evidence="1">Secreted</location>
    </subcellularLocation>
</comment>
<dbReference type="Proteomes" id="UP000054248">
    <property type="component" value="Unassembled WGS sequence"/>
</dbReference>
<reference evidence="6 7" key="1">
    <citation type="submission" date="2014-04" db="EMBL/GenBank/DDBJ databases">
        <authorList>
            <consortium name="DOE Joint Genome Institute"/>
            <person name="Kuo A."/>
            <person name="Girlanda M."/>
            <person name="Perotto S."/>
            <person name="Kohler A."/>
            <person name="Nagy L.G."/>
            <person name="Floudas D."/>
            <person name="Copeland A."/>
            <person name="Barry K.W."/>
            <person name="Cichocki N."/>
            <person name="Veneault-Fourrey C."/>
            <person name="LaButti K."/>
            <person name="Lindquist E.A."/>
            <person name="Lipzen A."/>
            <person name="Lundell T."/>
            <person name="Morin E."/>
            <person name="Murat C."/>
            <person name="Sun H."/>
            <person name="Tunlid A."/>
            <person name="Henrissat B."/>
            <person name="Grigoriev I.V."/>
            <person name="Hibbett D.S."/>
            <person name="Martin F."/>
            <person name="Nordberg H.P."/>
            <person name="Cantor M.N."/>
            <person name="Hua S.X."/>
        </authorList>
    </citation>
    <scope>NUCLEOTIDE SEQUENCE [LARGE SCALE GENOMIC DNA]</scope>
    <source>
        <strain evidence="6 7">MUT 4182</strain>
    </source>
</reference>
<gene>
    <name evidence="6" type="ORF">M407DRAFT_61522</name>
</gene>
<feature type="non-terminal residue" evidence="6">
    <location>
        <position position="91"/>
    </location>
</feature>
<keyword evidence="4" id="KW-1015">Disulfide bond</keyword>
<evidence type="ECO:0000256" key="3">
    <source>
        <dbReference type="ARBA" id="ARBA00022729"/>
    </source>
</evidence>
<dbReference type="OrthoDB" id="3065412at2759"/>
<organism evidence="6 7">
    <name type="scientific">Tulasnella calospora MUT 4182</name>
    <dbReference type="NCBI Taxonomy" id="1051891"/>
    <lineage>
        <taxon>Eukaryota</taxon>
        <taxon>Fungi</taxon>
        <taxon>Dikarya</taxon>
        <taxon>Basidiomycota</taxon>
        <taxon>Agaricomycotina</taxon>
        <taxon>Agaricomycetes</taxon>
        <taxon>Cantharellales</taxon>
        <taxon>Tulasnellaceae</taxon>
        <taxon>Tulasnella</taxon>
    </lineage>
</organism>
<dbReference type="HOGENOM" id="CLU_2433033_0_0_1"/>
<accession>A0A0C3L457</accession>
<dbReference type="AlphaFoldDB" id="A0A0C3L457"/>
<evidence type="ECO:0000256" key="4">
    <source>
        <dbReference type="ARBA" id="ARBA00023157"/>
    </source>
</evidence>
<dbReference type="InterPro" id="IPR008427">
    <property type="entry name" value="Extracellular_membr_CFEM_dom"/>
</dbReference>
<dbReference type="PROSITE" id="PS52012">
    <property type="entry name" value="CFEM"/>
    <property type="match status" value="1"/>
</dbReference>
<keyword evidence="2" id="KW-0964">Secreted</keyword>
<dbReference type="EMBL" id="KN822992">
    <property type="protein sequence ID" value="KIO28608.1"/>
    <property type="molecule type" value="Genomic_DNA"/>
</dbReference>
<evidence type="ECO:0000259" key="5">
    <source>
        <dbReference type="PROSITE" id="PS52012"/>
    </source>
</evidence>
<sequence>AQSSEPSLLGFLNTTACADPCIAKADFWPCNDDDTACICLNAKFYEEIATCIDGACSPEETNAAAETFGKYCKAAVRHSSPVHTRSATDPA</sequence>
<protein>
    <recommendedName>
        <fullName evidence="5">CFEM domain-containing protein</fullName>
    </recommendedName>
</protein>
<dbReference type="Pfam" id="PF05730">
    <property type="entry name" value="CFEM"/>
    <property type="match status" value="1"/>
</dbReference>
<dbReference type="GO" id="GO:0005576">
    <property type="term" value="C:extracellular region"/>
    <property type="evidence" value="ECO:0007669"/>
    <property type="project" value="UniProtKB-SubCell"/>
</dbReference>
<evidence type="ECO:0000313" key="6">
    <source>
        <dbReference type="EMBL" id="KIO28608.1"/>
    </source>
</evidence>
<keyword evidence="7" id="KW-1185">Reference proteome</keyword>
<keyword evidence="3" id="KW-0732">Signal</keyword>
<evidence type="ECO:0000313" key="7">
    <source>
        <dbReference type="Proteomes" id="UP000054248"/>
    </source>
</evidence>
<reference evidence="7" key="2">
    <citation type="submission" date="2015-01" db="EMBL/GenBank/DDBJ databases">
        <title>Evolutionary Origins and Diversification of the Mycorrhizal Mutualists.</title>
        <authorList>
            <consortium name="DOE Joint Genome Institute"/>
            <consortium name="Mycorrhizal Genomics Consortium"/>
            <person name="Kohler A."/>
            <person name="Kuo A."/>
            <person name="Nagy L.G."/>
            <person name="Floudas D."/>
            <person name="Copeland A."/>
            <person name="Barry K.W."/>
            <person name="Cichocki N."/>
            <person name="Veneault-Fourrey C."/>
            <person name="LaButti K."/>
            <person name="Lindquist E.A."/>
            <person name="Lipzen A."/>
            <person name="Lundell T."/>
            <person name="Morin E."/>
            <person name="Murat C."/>
            <person name="Riley R."/>
            <person name="Ohm R."/>
            <person name="Sun H."/>
            <person name="Tunlid A."/>
            <person name="Henrissat B."/>
            <person name="Grigoriev I.V."/>
            <person name="Hibbett D.S."/>
            <person name="Martin F."/>
        </authorList>
    </citation>
    <scope>NUCLEOTIDE SEQUENCE [LARGE SCALE GENOMIC DNA]</scope>
    <source>
        <strain evidence="7">MUT 4182</strain>
    </source>
</reference>
<feature type="non-terminal residue" evidence="6">
    <location>
        <position position="1"/>
    </location>
</feature>
<evidence type="ECO:0000256" key="2">
    <source>
        <dbReference type="ARBA" id="ARBA00022525"/>
    </source>
</evidence>
<feature type="domain" description="CFEM" evidence="5">
    <location>
        <begin position="1"/>
        <end position="91"/>
    </location>
</feature>
<evidence type="ECO:0000256" key="1">
    <source>
        <dbReference type="ARBA" id="ARBA00004613"/>
    </source>
</evidence>
<name>A0A0C3L457_9AGAM</name>
<proteinExistence type="predicted"/>